<sequence length="262" mass="29535">MQRTLKPSSKEDKEPADPAITKAYLPYIKGTTDKISRILQKHKIDTTFTPYRKIHSILRNSKDNIALESQGVYEIPCGGCGLSYIGQTNRKISARIEEHKNAVKKVQATSSLSQHVTTTGHTIKFEDAKTLASIEHCTSRIIREAIEIGKRPHNLNTRDDALRLPPIWKASLIPRQQKWTTSKTDSKKEETKAGKQIVKAGKTEKVVKAVKVSPRDPTTRPQTRNQSRATASESKRLHKEQHIQQEVSSVRVTRSSSRQLLT</sequence>
<feature type="compositionally biased region" description="Polar residues" evidence="1">
    <location>
        <begin position="219"/>
        <end position="232"/>
    </location>
</feature>
<name>A0AAN7ZCD5_9COLE</name>
<protein>
    <recommendedName>
        <fullName evidence="4">GIY-YIG domain-containing protein</fullName>
    </recommendedName>
</protein>
<dbReference type="PANTHER" id="PTHR21301:SF11">
    <property type="entry name" value="GIY-YIG DOMAIN-CONTAINING PROTEIN"/>
    <property type="match status" value="1"/>
</dbReference>
<gene>
    <name evidence="2" type="ORF">RI129_009592</name>
</gene>
<feature type="region of interest" description="Disordered" evidence="1">
    <location>
        <begin position="175"/>
        <end position="262"/>
    </location>
</feature>
<reference evidence="2 3" key="1">
    <citation type="journal article" date="2024" name="Insects">
        <title>An Improved Chromosome-Level Genome Assembly of the Firefly Pyrocoelia pectoralis.</title>
        <authorList>
            <person name="Fu X."/>
            <person name="Meyer-Rochow V.B."/>
            <person name="Ballantyne L."/>
            <person name="Zhu X."/>
        </authorList>
    </citation>
    <scope>NUCLEOTIDE SEQUENCE [LARGE SCALE GENOMIC DNA]</scope>
    <source>
        <strain evidence="2">XCY_ONT2</strain>
    </source>
</reference>
<evidence type="ECO:0000313" key="3">
    <source>
        <dbReference type="Proteomes" id="UP001329430"/>
    </source>
</evidence>
<comment type="caution">
    <text evidence="2">The sequence shown here is derived from an EMBL/GenBank/DDBJ whole genome shotgun (WGS) entry which is preliminary data.</text>
</comment>
<proteinExistence type="predicted"/>
<dbReference type="PANTHER" id="PTHR21301">
    <property type="entry name" value="REVERSE TRANSCRIPTASE"/>
    <property type="match status" value="1"/>
</dbReference>
<feature type="compositionally biased region" description="Basic and acidic residues" evidence="1">
    <location>
        <begin position="201"/>
        <end position="218"/>
    </location>
</feature>
<evidence type="ECO:0008006" key="4">
    <source>
        <dbReference type="Google" id="ProtNLM"/>
    </source>
</evidence>
<accession>A0AAN7ZCD5</accession>
<evidence type="ECO:0000313" key="2">
    <source>
        <dbReference type="EMBL" id="KAK5641045.1"/>
    </source>
</evidence>
<feature type="compositionally biased region" description="Basic and acidic residues" evidence="1">
    <location>
        <begin position="184"/>
        <end position="193"/>
    </location>
</feature>
<evidence type="ECO:0000256" key="1">
    <source>
        <dbReference type="SAM" id="MobiDB-lite"/>
    </source>
</evidence>
<dbReference type="AlphaFoldDB" id="A0AAN7ZCD5"/>
<dbReference type="EMBL" id="JAVRBK010000007">
    <property type="protein sequence ID" value="KAK5641045.1"/>
    <property type="molecule type" value="Genomic_DNA"/>
</dbReference>
<feature type="compositionally biased region" description="Low complexity" evidence="1">
    <location>
        <begin position="247"/>
        <end position="262"/>
    </location>
</feature>
<keyword evidence="3" id="KW-1185">Reference proteome</keyword>
<dbReference type="Proteomes" id="UP001329430">
    <property type="component" value="Chromosome 7"/>
</dbReference>
<dbReference type="CDD" id="cd10442">
    <property type="entry name" value="GIY-YIG_PLEs"/>
    <property type="match status" value="1"/>
</dbReference>
<organism evidence="2 3">
    <name type="scientific">Pyrocoelia pectoralis</name>
    <dbReference type="NCBI Taxonomy" id="417401"/>
    <lineage>
        <taxon>Eukaryota</taxon>
        <taxon>Metazoa</taxon>
        <taxon>Ecdysozoa</taxon>
        <taxon>Arthropoda</taxon>
        <taxon>Hexapoda</taxon>
        <taxon>Insecta</taxon>
        <taxon>Pterygota</taxon>
        <taxon>Neoptera</taxon>
        <taxon>Endopterygota</taxon>
        <taxon>Coleoptera</taxon>
        <taxon>Polyphaga</taxon>
        <taxon>Elateriformia</taxon>
        <taxon>Elateroidea</taxon>
        <taxon>Lampyridae</taxon>
        <taxon>Lampyrinae</taxon>
        <taxon>Pyrocoelia</taxon>
    </lineage>
</organism>